<dbReference type="HAMAP" id="MF_00009">
    <property type="entry name" value="Endoribonucl_YbeY"/>
    <property type="match status" value="1"/>
</dbReference>
<comment type="function">
    <text evidence="7">Single strand-specific metallo-endoribonuclease involved in late-stage 70S ribosome quality control and in maturation of the 3' terminus of the 16S rRNA.</text>
</comment>
<evidence type="ECO:0000256" key="2">
    <source>
        <dbReference type="ARBA" id="ARBA00022722"/>
    </source>
</evidence>
<evidence type="ECO:0000256" key="3">
    <source>
        <dbReference type="ARBA" id="ARBA00022723"/>
    </source>
</evidence>
<keyword evidence="7" id="KW-0963">Cytoplasm</keyword>
<dbReference type="GO" id="GO:0004521">
    <property type="term" value="F:RNA endonuclease activity"/>
    <property type="evidence" value="ECO:0007669"/>
    <property type="project" value="UniProtKB-UniRule"/>
</dbReference>
<dbReference type="AlphaFoldDB" id="A0A8A4U063"/>
<reference evidence="8" key="1">
    <citation type="submission" date="2021-03" db="EMBL/GenBank/DDBJ databases">
        <title>Acanthopleuribacteraceae sp. M133.</title>
        <authorList>
            <person name="Wang G."/>
        </authorList>
    </citation>
    <scope>NUCLEOTIDE SEQUENCE</scope>
    <source>
        <strain evidence="8">M133</strain>
    </source>
</reference>
<dbReference type="PROSITE" id="PS01306">
    <property type="entry name" value="UPF0054"/>
    <property type="match status" value="1"/>
</dbReference>
<dbReference type="EMBL" id="CP071793">
    <property type="protein sequence ID" value="QTD52135.1"/>
    <property type="molecule type" value="Genomic_DNA"/>
</dbReference>
<keyword evidence="7" id="KW-0690">Ribosome biogenesis</keyword>
<evidence type="ECO:0000256" key="7">
    <source>
        <dbReference type="HAMAP-Rule" id="MF_00009"/>
    </source>
</evidence>
<sequence length="148" mass="16801">MIREAREIDFIWEAEEAEPPDSRVHEFVNDLFDRLNLDGAELSILVTRDDHMRELNATYRGKDRTTDVLSFPGGGPLPDGSHHLGDVVISHDQLVRQAAELGQSVARELRFLILHGVLHLLGHDHETDDGEMMALQSSLKRELATYFF</sequence>
<dbReference type="InterPro" id="IPR023091">
    <property type="entry name" value="MetalPrtase_cat_dom_sf_prd"/>
</dbReference>
<dbReference type="KEGG" id="scor:J3U87_06640"/>
<dbReference type="Gene3D" id="3.40.390.30">
    <property type="entry name" value="Metalloproteases ('zincins'), catalytic domain"/>
    <property type="match status" value="1"/>
</dbReference>
<feature type="binding site" evidence="7">
    <location>
        <position position="115"/>
    </location>
    <ligand>
        <name>Zn(2+)</name>
        <dbReference type="ChEBI" id="CHEBI:29105"/>
        <note>catalytic</note>
    </ligand>
</feature>
<dbReference type="EC" id="3.1.-.-" evidence="7"/>
<dbReference type="InterPro" id="IPR002036">
    <property type="entry name" value="YbeY"/>
</dbReference>
<keyword evidence="7" id="KW-0698">rRNA processing</keyword>
<accession>A0A8A4U063</accession>
<evidence type="ECO:0000256" key="4">
    <source>
        <dbReference type="ARBA" id="ARBA00022759"/>
    </source>
</evidence>
<comment type="similarity">
    <text evidence="1 7">Belongs to the endoribonuclease YbeY family.</text>
</comment>
<dbReference type="RefSeq" id="WP_237382244.1">
    <property type="nucleotide sequence ID" value="NZ_CP071793.1"/>
</dbReference>
<evidence type="ECO:0000256" key="1">
    <source>
        <dbReference type="ARBA" id="ARBA00010875"/>
    </source>
</evidence>
<keyword evidence="6 7" id="KW-0862">Zinc</keyword>
<name>A0A8A4U063_SULCO</name>
<keyword evidence="2 7" id="KW-0540">Nuclease</keyword>
<dbReference type="Proteomes" id="UP000663929">
    <property type="component" value="Chromosome"/>
</dbReference>
<evidence type="ECO:0000256" key="6">
    <source>
        <dbReference type="ARBA" id="ARBA00022833"/>
    </source>
</evidence>
<evidence type="ECO:0000256" key="5">
    <source>
        <dbReference type="ARBA" id="ARBA00022801"/>
    </source>
</evidence>
<organism evidence="8 9">
    <name type="scientific">Sulfidibacter corallicola</name>
    <dbReference type="NCBI Taxonomy" id="2818388"/>
    <lineage>
        <taxon>Bacteria</taxon>
        <taxon>Pseudomonadati</taxon>
        <taxon>Acidobacteriota</taxon>
        <taxon>Holophagae</taxon>
        <taxon>Acanthopleuribacterales</taxon>
        <taxon>Acanthopleuribacteraceae</taxon>
        <taxon>Sulfidibacter</taxon>
    </lineage>
</organism>
<dbReference type="GO" id="GO:0008270">
    <property type="term" value="F:zinc ion binding"/>
    <property type="evidence" value="ECO:0007669"/>
    <property type="project" value="UniProtKB-UniRule"/>
</dbReference>
<comment type="cofactor">
    <cofactor evidence="7">
        <name>Zn(2+)</name>
        <dbReference type="ChEBI" id="CHEBI:29105"/>
    </cofactor>
    <text evidence="7">Binds 1 zinc ion.</text>
</comment>
<dbReference type="GO" id="GO:0004222">
    <property type="term" value="F:metalloendopeptidase activity"/>
    <property type="evidence" value="ECO:0007669"/>
    <property type="project" value="InterPro"/>
</dbReference>
<evidence type="ECO:0000313" key="9">
    <source>
        <dbReference type="Proteomes" id="UP000663929"/>
    </source>
</evidence>
<gene>
    <name evidence="7 8" type="primary">ybeY</name>
    <name evidence="8" type="ORF">J3U87_06640</name>
</gene>
<dbReference type="NCBIfam" id="TIGR00043">
    <property type="entry name" value="rRNA maturation RNase YbeY"/>
    <property type="match status" value="1"/>
</dbReference>
<dbReference type="InterPro" id="IPR020549">
    <property type="entry name" value="YbeY_CS"/>
</dbReference>
<evidence type="ECO:0000313" key="8">
    <source>
        <dbReference type="EMBL" id="QTD52135.1"/>
    </source>
</evidence>
<dbReference type="PANTHER" id="PTHR46986:SF1">
    <property type="entry name" value="ENDORIBONUCLEASE YBEY, CHLOROPLASTIC"/>
    <property type="match status" value="1"/>
</dbReference>
<dbReference type="Pfam" id="PF02130">
    <property type="entry name" value="YbeY"/>
    <property type="match status" value="1"/>
</dbReference>
<feature type="binding site" evidence="7">
    <location>
        <position position="125"/>
    </location>
    <ligand>
        <name>Zn(2+)</name>
        <dbReference type="ChEBI" id="CHEBI:29105"/>
        <note>catalytic</note>
    </ligand>
</feature>
<keyword evidence="4 7" id="KW-0255">Endonuclease</keyword>
<dbReference type="GO" id="GO:0005737">
    <property type="term" value="C:cytoplasm"/>
    <property type="evidence" value="ECO:0007669"/>
    <property type="project" value="UniProtKB-SubCell"/>
</dbReference>
<protein>
    <recommendedName>
        <fullName evidence="7">Endoribonuclease YbeY</fullName>
        <ecNumber evidence="7">3.1.-.-</ecNumber>
    </recommendedName>
</protein>
<keyword evidence="9" id="KW-1185">Reference proteome</keyword>
<comment type="subcellular location">
    <subcellularLocation>
        <location evidence="7">Cytoplasm</location>
    </subcellularLocation>
</comment>
<keyword evidence="5 7" id="KW-0378">Hydrolase</keyword>
<dbReference type="GO" id="GO:0006364">
    <property type="term" value="P:rRNA processing"/>
    <property type="evidence" value="ECO:0007669"/>
    <property type="project" value="UniProtKB-UniRule"/>
</dbReference>
<dbReference type="SUPFAM" id="SSF55486">
    <property type="entry name" value="Metalloproteases ('zincins'), catalytic domain"/>
    <property type="match status" value="1"/>
</dbReference>
<keyword evidence="3 7" id="KW-0479">Metal-binding</keyword>
<feature type="binding site" evidence="7">
    <location>
        <position position="119"/>
    </location>
    <ligand>
        <name>Zn(2+)</name>
        <dbReference type="ChEBI" id="CHEBI:29105"/>
        <note>catalytic</note>
    </ligand>
</feature>
<proteinExistence type="inferred from homology"/>
<dbReference type="PANTHER" id="PTHR46986">
    <property type="entry name" value="ENDORIBONUCLEASE YBEY, CHLOROPLASTIC"/>
    <property type="match status" value="1"/>
</dbReference>